<keyword evidence="4 8" id="KW-0812">Transmembrane</keyword>
<keyword evidence="3 7" id="KW-0813">Transport</keyword>
<keyword evidence="5 8" id="KW-1133">Transmembrane helix</keyword>
<evidence type="ECO:0000313" key="10">
    <source>
        <dbReference type="EMBL" id="KAK8129867.1"/>
    </source>
</evidence>
<evidence type="ECO:0000256" key="5">
    <source>
        <dbReference type="ARBA" id="ARBA00022989"/>
    </source>
</evidence>
<feature type="transmembrane region" description="Helical" evidence="8">
    <location>
        <begin position="402"/>
        <end position="421"/>
    </location>
</feature>
<name>A0AAW0R7N0_9PEZI</name>
<feature type="transmembrane region" description="Helical" evidence="8">
    <location>
        <begin position="497"/>
        <end position="518"/>
    </location>
</feature>
<feature type="transmembrane region" description="Helical" evidence="8">
    <location>
        <begin position="189"/>
        <end position="207"/>
    </location>
</feature>
<dbReference type="GO" id="GO:0005351">
    <property type="term" value="F:carbohydrate:proton symporter activity"/>
    <property type="evidence" value="ECO:0007669"/>
    <property type="project" value="TreeGrafter"/>
</dbReference>
<proteinExistence type="inferred from homology"/>
<dbReference type="EMBL" id="JAQQWP010000002">
    <property type="protein sequence ID" value="KAK8129867.1"/>
    <property type="molecule type" value="Genomic_DNA"/>
</dbReference>
<dbReference type="Pfam" id="PF00083">
    <property type="entry name" value="Sugar_tr"/>
    <property type="match status" value="1"/>
</dbReference>
<dbReference type="InterPro" id="IPR050360">
    <property type="entry name" value="MFS_Sugar_Transporters"/>
</dbReference>
<evidence type="ECO:0000256" key="1">
    <source>
        <dbReference type="ARBA" id="ARBA00004141"/>
    </source>
</evidence>
<dbReference type="NCBIfam" id="TIGR00879">
    <property type="entry name" value="SP"/>
    <property type="match status" value="1"/>
</dbReference>
<dbReference type="PANTHER" id="PTHR48022">
    <property type="entry name" value="PLASTIDIC GLUCOSE TRANSPORTER 4"/>
    <property type="match status" value="1"/>
</dbReference>
<evidence type="ECO:0000256" key="2">
    <source>
        <dbReference type="ARBA" id="ARBA00010992"/>
    </source>
</evidence>
<feature type="transmembrane region" description="Helical" evidence="8">
    <location>
        <begin position="282"/>
        <end position="299"/>
    </location>
</feature>
<evidence type="ECO:0000313" key="11">
    <source>
        <dbReference type="Proteomes" id="UP001392437"/>
    </source>
</evidence>
<organism evidence="10 11">
    <name type="scientific">Apiospora kogelbergensis</name>
    <dbReference type="NCBI Taxonomy" id="1337665"/>
    <lineage>
        <taxon>Eukaryota</taxon>
        <taxon>Fungi</taxon>
        <taxon>Dikarya</taxon>
        <taxon>Ascomycota</taxon>
        <taxon>Pezizomycotina</taxon>
        <taxon>Sordariomycetes</taxon>
        <taxon>Xylariomycetidae</taxon>
        <taxon>Amphisphaeriales</taxon>
        <taxon>Apiosporaceae</taxon>
        <taxon>Apiospora</taxon>
    </lineage>
</organism>
<feature type="domain" description="Major facilitator superfamily (MFS) profile" evidence="9">
    <location>
        <begin position="105"/>
        <end position="553"/>
    </location>
</feature>
<evidence type="ECO:0000259" key="9">
    <source>
        <dbReference type="PROSITE" id="PS50850"/>
    </source>
</evidence>
<dbReference type="Proteomes" id="UP001392437">
    <property type="component" value="Unassembled WGS sequence"/>
</dbReference>
<dbReference type="InterPro" id="IPR036259">
    <property type="entry name" value="MFS_trans_sf"/>
</dbReference>
<evidence type="ECO:0000256" key="6">
    <source>
        <dbReference type="ARBA" id="ARBA00023136"/>
    </source>
</evidence>
<feature type="transmembrane region" description="Helical" evidence="8">
    <location>
        <begin position="98"/>
        <end position="118"/>
    </location>
</feature>
<dbReference type="PROSITE" id="PS50850">
    <property type="entry name" value="MFS"/>
    <property type="match status" value="1"/>
</dbReference>
<evidence type="ECO:0000256" key="7">
    <source>
        <dbReference type="RuleBase" id="RU003346"/>
    </source>
</evidence>
<comment type="caution">
    <text evidence="10">The sequence shown here is derived from an EMBL/GenBank/DDBJ whole genome shotgun (WGS) entry which is preliminary data.</text>
</comment>
<feature type="transmembrane region" description="Helical" evidence="8">
    <location>
        <begin position="366"/>
        <end position="382"/>
    </location>
</feature>
<evidence type="ECO:0000256" key="3">
    <source>
        <dbReference type="ARBA" id="ARBA00022448"/>
    </source>
</evidence>
<protein>
    <submittedName>
        <fullName evidence="10">Maltose permease</fullName>
    </submittedName>
</protein>
<feature type="transmembrane region" description="Helical" evidence="8">
    <location>
        <begin position="530"/>
        <end position="547"/>
    </location>
</feature>
<sequence>MESGIDNARLVSVVACRQFPASETSETGQGDESSTTDLITAAAAAAAPPPPPVAMHIAAGAAVDDAKRGPATSTADQVVLTEAIRHEHSLAFWQAVKLYPAAVGWSMFVSIGVIMLAFDPQLLGNLYATPQFAADFGYEYEGEDKCDLRNSNHTGASWQTGLSMGNPIGQVIGALISAYPMELFGRKRTFGVCVVLTGGLVFIQFFARSLPVLLAGELLGGLVLGCYVVIAPAYASEVCPLALRGVLTSYTNLCFVMGQLLANGVTAGTSRLADHWAYSIPFALQWFWVAIIVPGMFFIPESPWWLVRRGRFDEAEHALRRLASKEVDVAATLAVITETDRLEQEIEAGSTYWDCFRSVNLRRTEISIGVYSIQVLSGIYLINYGTYFFKLAGLPTDKAFDMGIGFLAVGFVATIISWYLLTLVGRRTIYIHGLSALVVLQLLIGILDCIPGRPAGVAWAESSLMLIWNFAYDLSVGPICFTILGECSATRVRSKTIAVATAAQGLVGIAMTVAIPYMINPDEANMQGKLGFFFGGLAALCYVWAFFRVPETTGRTYEELDILFAQKVPARKFKAHRVDITDPGH</sequence>
<evidence type="ECO:0000256" key="8">
    <source>
        <dbReference type="SAM" id="Phobius"/>
    </source>
</evidence>
<reference evidence="10 11" key="1">
    <citation type="submission" date="2023-01" db="EMBL/GenBank/DDBJ databases">
        <title>Analysis of 21 Apiospora genomes using comparative genomics revels a genus with tremendous synthesis potential of carbohydrate active enzymes and secondary metabolites.</title>
        <authorList>
            <person name="Sorensen T."/>
        </authorList>
    </citation>
    <scope>NUCLEOTIDE SEQUENCE [LARGE SCALE GENOMIC DNA]</scope>
    <source>
        <strain evidence="10 11">CBS 117206</strain>
    </source>
</reference>
<feature type="transmembrane region" description="Helical" evidence="8">
    <location>
        <begin position="467"/>
        <end position="485"/>
    </location>
</feature>
<comment type="similarity">
    <text evidence="2 7">Belongs to the major facilitator superfamily. Sugar transporter (TC 2.A.1.1) family.</text>
</comment>
<evidence type="ECO:0000256" key="4">
    <source>
        <dbReference type="ARBA" id="ARBA00022692"/>
    </source>
</evidence>
<dbReference type="SUPFAM" id="SSF103473">
    <property type="entry name" value="MFS general substrate transporter"/>
    <property type="match status" value="1"/>
</dbReference>
<gene>
    <name evidence="10" type="ORF">PG999_002247</name>
</gene>
<dbReference type="AlphaFoldDB" id="A0AAW0R7N0"/>
<dbReference type="InterPro" id="IPR003663">
    <property type="entry name" value="Sugar/inositol_transpt"/>
</dbReference>
<comment type="subcellular location">
    <subcellularLocation>
        <location evidence="1">Membrane</location>
        <topology evidence="1">Multi-pass membrane protein</topology>
    </subcellularLocation>
</comment>
<dbReference type="PANTHER" id="PTHR48022:SF83">
    <property type="entry name" value="MAJOR FACILITATOR SUPERFAMILY (MFS) PROFILE DOMAIN-CONTAINING PROTEIN"/>
    <property type="match status" value="1"/>
</dbReference>
<dbReference type="GO" id="GO:0016020">
    <property type="term" value="C:membrane"/>
    <property type="evidence" value="ECO:0007669"/>
    <property type="project" value="UniProtKB-SubCell"/>
</dbReference>
<dbReference type="InterPro" id="IPR005828">
    <property type="entry name" value="MFS_sugar_transport-like"/>
</dbReference>
<keyword evidence="6 8" id="KW-0472">Membrane</keyword>
<feature type="transmembrane region" description="Helical" evidence="8">
    <location>
        <begin position="428"/>
        <end position="447"/>
    </location>
</feature>
<feature type="transmembrane region" description="Helical" evidence="8">
    <location>
        <begin position="213"/>
        <end position="234"/>
    </location>
</feature>
<dbReference type="Gene3D" id="1.20.1250.20">
    <property type="entry name" value="MFS general substrate transporter like domains"/>
    <property type="match status" value="1"/>
</dbReference>
<accession>A0AAW0R7N0</accession>
<dbReference type="FunFam" id="1.20.1250.20:FF:000078">
    <property type="entry name" value="MFS maltose transporter, putative"/>
    <property type="match status" value="1"/>
</dbReference>
<keyword evidence="11" id="KW-1185">Reference proteome</keyword>
<dbReference type="InterPro" id="IPR020846">
    <property type="entry name" value="MFS_dom"/>
</dbReference>
<feature type="transmembrane region" description="Helical" evidence="8">
    <location>
        <begin position="241"/>
        <end position="262"/>
    </location>
</feature>